<keyword evidence="8" id="KW-0966">Cell projection</keyword>
<evidence type="ECO:0000256" key="7">
    <source>
        <dbReference type="RuleBase" id="RU364093"/>
    </source>
</evidence>
<keyword evidence="7" id="KW-0653">Protein transport</keyword>
<feature type="transmembrane region" description="Helical" evidence="7">
    <location>
        <begin position="296"/>
        <end position="329"/>
    </location>
</feature>
<dbReference type="PANTHER" id="PTHR30161:SF1">
    <property type="entry name" value="FLAGELLAR BIOSYNTHESIS PROTEIN FLHA-RELATED"/>
    <property type="match status" value="1"/>
</dbReference>
<name>A0A917AGT7_9RHOB</name>
<keyword evidence="5 7" id="KW-1133">Transmembrane helix</keyword>
<dbReference type="InterPro" id="IPR042194">
    <property type="entry name" value="FHIPEP_1"/>
</dbReference>
<dbReference type="AlphaFoldDB" id="A0A917AGT7"/>
<feature type="transmembrane region" description="Helical" evidence="7">
    <location>
        <begin position="26"/>
        <end position="44"/>
    </location>
</feature>
<keyword evidence="7" id="KW-1005">Bacterial flagellum biogenesis</keyword>
<dbReference type="EMBL" id="BMFJ01000004">
    <property type="protein sequence ID" value="GGE50440.1"/>
    <property type="molecule type" value="Genomic_DNA"/>
</dbReference>
<feature type="transmembrane region" description="Helical" evidence="7">
    <location>
        <begin position="50"/>
        <end position="69"/>
    </location>
</feature>
<dbReference type="GO" id="GO:0009306">
    <property type="term" value="P:protein secretion"/>
    <property type="evidence" value="ECO:0007669"/>
    <property type="project" value="InterPro"/>
</dbReference>
<evidence type="ECO:0000256" key="2">
    <source>
        <dbReference type="ARBA" id="ARBA00008835"/>
    </source>
</evidence>
<feature type="transmembrane region" description="Helical" evidence="7">
    <location>
        <begin position="255"/>
        <end position="275"/>
    </location>
</feature>
<dbReference type="Gene3D" id="3.40.50.12790">
    <property type="entry name" value="FHIPEP family, domain 4"/>
    <property type="match status" value="1"/>
</dbReference>
<dbReference type="InterPro" id="IPR042196">
    <property type="entry name" value="FHIPEP_4"/>
</dbReference>
<comment type="function">
    <text evidence="7">Required for formation of the rod structure of the flagellar apparatus. Together with FliI and FliH, may constitute the export apparatus of flagellin.</text>
</comment>
<keyword evidence="7" id="KW-0813">Transport</keyword>
<dbReference type="PROSITE" id="PS00994">
    <property type="entry name" value="FHIPEP"/>
    <property type="match status" value="1"/>
</dbReference>
<dbReference type="InterPro" id="IPR001712">
    <property type="entry name" value="T3SS_FHIPEP"/>
</dbReference>
<dbReference type="PIRSF" id="PIRSF005419">
    <property type="entry name" value="FlhA"/>
    <property type="match status" value="1"/>
</dbReference>
<comment type="subcellular location">
    <subcellularLocation>
        <location evidence="1 7">Cell membrane</location>
        <topology evidence="1 7">Multi-pass membrane protein</topology>
    </subcellularLocation>
</comment>
<dbReference type="GO" id="GO:0044780">
    <property type="term" value="P:bacterial-type flagellum assembly"/>
    <property type="evidence" value="ECO:0007669"/>
    <property type="project" value="InterPro"/>
</dbReference>
<dbReference type="Gene3D" id="3.40.30.60">
    <property type="entry name" value="FHIPEP family, domain 1"/>
    <property type="match status" value="1"/>
</dbReference>
<evidence type="ECO:0000256" key="5">
    <source>
        <dbReference type="ARBA" id="ARBA00022989"/>
    </source>
</evidence>
<comment type="similarity">
    <text evidence="2 7">Belongs to the FHIPEP (flagella/HR/invasion proteins export pore) family.</text>
</comment>
<evidence type="ECO:0000256" key="1">
    <source>
        <dbReference type="ARBA" id="ARBA00004651"/>
    </source>
</evidence>
<keyword evidence="3 7" id="KW-1003">Cell membrane</keyword>
<sequence>MANSDLIGGGTRGGGMFAFGLKNRDIGFALGVTLVLSVLFIPLPPIILDFGLAISLAVSVLVLMVALWIPKPLDFNSFPTLLLVVTMLRLSLNVASTRLILSEGHTGPGAAGGVIEGFSRFIVSGNFVIGIVIFGILVVINFLVITKGSTRIAEVSARFSLDSMPGKQMAIDADLGAGLIDETEAKRRRKALEDETGFYGAMDGASKFVRGDAVAGIIITLINVIGGILIGVLQYDLSVSDAANSYTTLTIGDGLVSQIPALIVSLAAGLIVTKGGTEGAANEAVLGQLSKFPKALYMAAGLLAGMGLLPGFPLMVFLIMSGGMAALGWYIQQQEERAAEALRRAEIEKERAGQTRSEESMQSTMKLDDLRLEMGEALVPLMSAADAALPGKIKSLRNLFAREFGFVLPSVRITDEPGLPTNTYALLVQGVEVARGEVRPQGMMVVNPSDHPLDMPGEAAKDPTFGLDALWIQPGQAAEAERQGYTVVDPESVITTHLTEVVKEHMPDLLTYGAVQGLIEGLDRDYQKLVGEIGGQSPAILVQHVLQGLLTERVSIRNLPLIVEAIAEAKRTSSNVVTITEHVRRRLSNQICKALTDENGYIQVITLSSKWDQEFLDSVRVQGDERNLIMSPQRIQEFVLEARRTIQEHAAEDRWPAILVAPEARSFIRNMLERVSPMTQVISHNEIHRNANLRTLATIGKE</sequence>
<comment type="caution">
    <text evidence="7">Lacks conserved residue(s) required for the propagation of feature annotation.</text>
</comment>
<dbReference type="PRINTS" id="PR00949">
    <property type="entry name" value="TYPE3IMAPROT"/>
</dbReference>
<dbReference type="NCBIfam" id="TIGR01398">
    <property type="entry name" value="FlhA"/>
    <property type="match status" value="1"/>
</dbReference>
<evidence type="ECO:0000256" key="6">
    <source>
        <dbReference type="ARBA" id="ARBA00023136"/>
    </source>
</evidence>
<reference evidence="9" key="1">
    <citation type="journal article" date="2019" name="Int. J. Syst. Evol. Microbiol.">
        <title>The Global Catalogue of Microorganisms (GCM) 10K type strain sequencing project: providing services to taxonomists for standard genome sequencing and annotation.</title>
        <authorList>
            <consortium name="The Broad Institute Genomics Platform"/>
            <consortium name="The Broad Institute Genome Sequencing Center for Infectious Disease"/>
            <person name="Wu L."/>
            <person name="Ma J."/>
        </authorList>
    </citation>
    <scope>NUCLEOTIDE SEQUENCE [LARGE SCALE GENOMIC DNA]</scope>
    <source>
        <strain evidence="9">CGMCC 1.12664</strain>
    </source>
</reference>
<keyword evidence="6 7" id="KW-0472">Membrane</keyword>
<organism evidence="8 9">
    <name type="scientific">Primorskyibacter flagellatus</name>
    <dbReference type="NCBI Taxonomy" id="1387277"/>
    <lineage>
        <taxon>Bacteria</taxon>
        <taxon>Pseudomonadati</taxon>
        <taxon>Pseudomonadota</taxon>
        <taxon>Alphaproteobacteria</taxon>
        <taxon>Rhodobacterales</taxon>
        <taxon>Roseobacteraceae</taxon>
        <taxon>Primorskyibacter</taxon>
    </lineage>
</organism>
<evidence type="ECO:0000256" key="3">
    <source>
        <dbReference type="ARBA" id="ARBA00022475"/>
    </source>
</evidence>
<dbReference type="InterPro" id="IPR006301">
    <property type="entry name" value="FlhA"/>
</dbReference>
<dbReference type="GO" id="GO:0005886">
    <property type="term" value="C:plasma membrane"/>
    <property type="evidence" value="ECO:0007669"/>
    <property type="project" value="UniProtKB-SubCell"/>
</dbReference>
<protein>
    <recommendedName>
        <fullName evidence="7">Flagellar biosynthesis protein FlhA</fullName>
    </recommendedName>
</protein>
<gene>
    <name evidence="7 8" type="primary">flhA</name>
    <name evidence="8" type="ORF">GCM10011360_41880</name>
</gene>
<feature type="transmembrane region" description="Helical" evidence="7">
    <location>
        <begin position="213"/>
        <end position="235"/>
    </location>
</feature>
<keyword evidence="8" id="KW-0282">Flagellum</keyword>
<dbReference type="InterPro" id="IPR042193">
    <property type="entry name" value="FHIPEP_3"/>
</dbReference>
<evidence type="ECO:0000313" key="8">
    <source>
        <dbReference type="EMBL" id="GGE50440.1"/>
    </source>
</evidence>
<dbReference type="Pfam" id="PF00771">
    <property type="entry name" value="FHIPEP"/>
    <property type="match status" value="1"/>
</dbReference>
<dbReference type="RefSeq" id="WP_188479678.1">
    <property type="nucleotide sequence ID" value="NZ_BMFJ01000004.1"/>
</dbReference>
<keyword evidence="4 7" id="KW-0812">Transmembrane</keyword>
<evidence type="ECO:0000256" key="4">
    <source>
        <dbReference type="ARBA" id="ARBA00022692"/>
    </source>
</evidence>
<dbReference type="InterPro" id="IPR025505">
    <property type="entry name" value="FHIPEP_CS"/>
</dbReference>
<keyword evidence="7" id="KW-1006">Bacterial flagellum protein export</keyword>
<feature type="transmembrane region" description="Helical" evidence="7">
    <location>
        <begin position="121"/>
        <end position="144"/>
    </location>
</feature>
<dbReference type="Gene3D" id="1.10.8.540">
    <property type="entry name" value="FHIPEP family, domain 3"/>
    <property type="match status" value="1"/>
</dbReference>
<proteinExistence type="inferred from homology"/>
<dbReference type="PANTHER" id="PTHR30161">
    <property type="entry name" value="FLAGELLAR EXPORT PROTEIN, MEMBRANE FLHA SUBUNIT-RELATED"/>
    <property type="match status" value="1"/>
</dbReference>
<keyword evidence="8" id="KW-0969">Cilium</keyword>
<keyword evidence="9" id="KW-1185">Reference proteome</keyword>
<accession>A0A917AGT7</accession>
<evidence type="ECO:0000313" key="9">
    <source>
        <dbReference type="Proteomes" id="UP000612855"/>
    </source>
</evidence>
<dbReference type="Proteomes" id="UP000612855">
    <property type="component" value="Unassembled WGS sequence"/>
</dbReference>
<comment type="caution">
    <text evidence="8">The sequence shown here is derived from an EMBL/GenBank/DDBJ whole genome shotgun (WGS) entry which is preliminary data.</text>
</comment>